<feature type="domain" description="DUF1585" evidence="1">
    <location>
        <begin position="695"/>
        <end position="768"/>
    </location>
</feature>
<reference evidence="8 9" key="1">
    <citation type="submission" date="2018-02" db="EMBL/GenBank/DDBJ databases">
        <title>Comparative genomes isolates from brazilian mangrove.</title>
        <authorList>
            <person name="Araujo J.E."/>
            <person name="Taketani R.G."/>
            <person name="Silva M.C.P."/>
            <person name="Loureco M.V."/>
            <person name="Andreote F.D."/>
        </authorList>
    </citation>
    <scope>NUCLEOTIDE SEQUENCE [LARGE SCALE GENOMIC DNA]</scope>
    <source>
        <strain evidence="8 9">HEX-2 MGV</strain>
    </source>
</reference>
<dbReference type="Proteomes" id="UP000240009">
    <property type="component" value="Unassembled WGS sequence"/>
</dbReference>
<accession>A0A2S8FXR8</accession>
<dbReference type="RefSeq" id="WP_105351483.1">
    <property type="nucleotide sequence ID" value="NZ_PUIA01000017.1"/>
</dbReference>
<dbReference type="Pfam" id="PF07626">
    <property type="entry name" value="PSD3"/>
    <property type="match status" value="1"/>
</dbReference>
<feature type="domain" description="Cytochrome C Planctomycete-type" evidence="5">
    <location>
        <begin position="53"/>
        <end position="101"/>
    </location>
</feature>
<dbReference type="InterPro" id="IPR031768">
    <property type="entry name" value="CBM60_xylan-bd"/>
</dbReference>
<dbReference type="Pfam" id="PF07637">
    <property type="entry name" value="PSD5"/>
    <property type="match status" value="1"/>
</dbReference>
<dbReference type="InterPro" id="IPR013042">
    <property type="entry name" value="DUF1592"/>
</dbReference>
<dbReference type="Pfam" id="PF16841">
    <property type="entry name" value="CBM60"/>
    <property type="match status" value="1"/>
</dbReference>
<feature type="domain" description="DUF1587" evidence="2">
    <location>
        <begin position="138"/>
        <end position="201"/>
    </location>
</feature>
<evidence type="ECO:0008006" key="10">
    <source>
        <dbReference type="Google" id="ProtNLM"/>
    </source>
</evidence>
<evidence type="ECO:0000259" key="6">
    <source>
        <dbReference type="Pfam" id="PF07637"/>
    </source>
</evidence>
<evidence type="ECO:0000259" key="3">
    <source>
        <dbReference type="Pfam" id="PF07627"/>
    </source>
</evidence>
<dbReference type="InterPro" id="IPR011429">
    <property type="entry name" value="Cyt_c_Planctomycete-type"/>
</dbReference>
<evidence type="ECO:0000259" key="7">
    <source>
        <dbReference type="Pfam" id="PF16841"/>
    </source>
</evidence>
<name>A0A2S8FXR8_9BACT</name>
<feature type="domain" description="DUF1592" evidence="4">
    <location>
        <begin position="441"/>
        <end position="566"/>
    </location>
</feature>
<dbReference type="OrthoDB" id="175242at2"/>
<protein>
    <recommendedName>
        <fullName evidence="10">Cytochrome c domain-containing protein</fullName>
    </recommendedName>
</protein>
<evidence type="ECO:0000259" key="1">
    <source>
        <dbReference type="Pfam" id="PF07624"/>
    </source>
</evidence>
<feature type="domain" description="DUF1595" evidence="6">
    <location>
        <begin position="369"/>
        <end position="429"/>
    </location>
</feature>
<proteinExistence type="predicted"/>
<dbReference type="Pfam" id="PF07631">
    <property type="entry name" value="PSD4"/>
    <property type="match status" value="1"/>
</dbReference>
<dbReference type="Pfam" id="PF07624">
    <property type="entry name" value="PSD2"/>
    <property type="match status" value="1"/>
</dbReference>
<dbReference type="Pfam" id="PF07627">
    <property type="entry name" value="PSCyt3"/>
    <property type="match status" value="1"/>
</dbReference>
<dbReference type="InterPro" id="IPR011478">
    <property type="entry name" value="DUF1585"/>
</dbReference>
<sequence length="773" mass="86634">MSRLPSGHCAYGPFPIVLCLVCMLIASQAEGAKRADMAESYSTTVVPFMKSYCMDCHSGDTAEAELDLEKFRSWEEVTTTGRKKWSSVLDMLVTGSMPPKDYDQPGGDELQGVLKWVQEALSTVDCDGPVNPGRETIRRLNRIEYENTIRDLVGIEYKATDSFPADDVGYGFDNIGDVLSTSPLLFEKFYEAADDIASRAIITDKSQLIPKNELPLAKFKLKHGSASGRQLAFPSNNTGSYELEVEPGMYTVAIYAHASQSGDEPAKLGVRLGDKEKRTFAVSNESPNKQPMELKVRMPRGKLPLEVAFLNDHYDPSNPNPNRRDRNLFINRIELRGPDTNLDSRYPESHKKILFVSPGEKGLDEKQAAQQVIARFASRAFRRPVTKGEMERLMILYEMAKADGLNYEGSIREVVVGVMCSPHFLFKVEEMPEGSEGTQPLSDYQLATRLSYFLWSTMPDEELLQQAWKGTLRQNLDGQVVRMLADPKAKQLTENFAGQWLEMRKLEIVQPDRHRFGSFNHQLAADMRTETEMFFQSIIDEDRSVLDLLGADYTFLNQRLAEHYGIGGVKGDEFRRVTLRDGRRGGILTQASVLTVTSNPTRTSPVKRGKWILDNVLGTPPPEAPADVPTLESQKKLTGSLREQMKQHRENAACASCHARMDPIGFALENYDAIGKWRTKDEGFAIDASGEMPGGRKFAGADGLKKLLMEDKKDDFVHNLISKATTYALGRGVEYYDECAIQAVKIEMENSDYRFSSMIKAIVHSEPFQKRGG</sequence>
<evidence type="ECO:0000259" key="5">
    <source>
        <dbReference type="Pfam" id="PF07635"/>
    </source>
</evidence>
<evidence type="ECO:0000313" key="9">
    <source>
        <dbReference type="Proteomes" id="UP000240009"/>
    </source>
</evidence>
<dbReference type="EMBL" id="PUIA01000017">
    <property type="protein sequence ID" value="PQO36971.1"/>
    <property type="molecule type" value="Genomic_DNA"/>
</dbReference>
<evidence type="ECO:0000313" key="8">
    <source>
        <dbReference type="EMBL" id="PQO36971.1"/>
    </source>
</evidence>
<dbReference type="InterPro" id="IPR013039">
    <property type="entry name" value="DUF1588"/>
</dbReference>
<comment type="caution">
    <text evidence="8">The sequence shown here is derived from an EMBL/GenBank/DDBJ whole genome shotgun (WGS) entry which is preliminary data.</text>
</comment>
<dbReference type="Pfam" id="PF07635">
    <property type="entry name" value="PSCyt1"/>
    <property type="match status" value="1"/>
</dbReference>
<dbReference type="AlphaFoldDB" id="A0A2S8FXR8"/>
<dbReference type="InterPro" id="IPR013036">
    <property type="entry name" value="DUF1587"/>
</dbReference>
<feature type="domain" description="Carbohydrate binding module xylan-binding" evidence="7">
    <location>
        <begin position="251"/>
        <end position="340"/>
    </location>
</feature>
<feature type="domain" description="DUF1588" evidence="3">
    <location>
        <begin position="584"/>
        <end position="681"/>
    </location>
</feature>
<organism evidence="8 9">
    <name type="scientific">Blastopirellula marina</name>
    <dbReference type="NCBI Taxonomy" id="124"/>
    <lineage>
        <taxon>Bacteria</taxon>
        <taxon>Pseudomonadati</taxon>
        <taxon>Planctomycetota</taxon>
        <taxon>Planctomycetia</taxon>
        <taxon>Pirellulales</taxon>
        <taxon>Pirellulaceae</taxon>
        <taxon>Blastopirellula</taxon>
    </lineage>
</organism>
<evidence type="ECO:0000259" key="2">
    <source>
        <dbReference type="Pfam" id="PF07626"/>
    </source>
</evidence>
<evidence type="ECO:0000259" key="4">
    <source>
        <dbReference type="Pfam" id="PF07631"/>
    </source>
</evidence>
<gene>
    <name evidence="8" type="ORF">C5Y96_07365</name>
</gene>
<dbReference type="InterPro" id="IPR013043">
    <property type="entry name" value="DUF1595"/>
</dbReference>